<name>A0A7I7YQ52_9MYCO</name>
<dbReference type="EMBL" id="AP022614">
    <property type="protein sequence ID" value="BBZ43284.1"/>
    <property type="molecule type" value="Genomic_DNA"/>
</dbReference>
<proteinExistence type="predicted"/>
<dbReference type="Proteomes" id="UP000467105">
    <property type="component" value="Chromosome"/>
</dbReference>
<evidence type="ECO:0000313" key="1">
    <source>
        <dbReference type="EMBL" id="BBZ43284.1"/>
    </source>
</evidence>
<reference evidence="1 2" key="1">
    <citation type="journal article" date="2019" name="Emerg. Microbes Infect.">
        <title>Comprehensive subspecies identification of 175 nontuberculous mycobacteria species based on 7547 genomic profiles.</title>
        <authorList>
            <person name="Matsumoto Y."/>
            <person name="Kinjo T."/>
            <person name="Motooka D."/>
            <person name="Nabeya D."/>
            <person name="Jung N."/>
            <person name="Uechi K."/>
            <person name="Horii T."/>
            <person name="Iida T."/>
            <person name="Fujita J."/>
            <person name="Nakamura S."/>
        </authorList>
    </citation>
    <scope>NUCLEOTIDE SEQUENCE [LARGE SCALE GENOMIC DNA]</scope>
    <source>
        <strain evidence="1 2">JCM 14742</strain>
    </source>
</reference>
<gene>
    <name evidence="1" type="ORF">MPRM_05650</name>
</gene>
<organism evidence="1 2">
    <name type="scientific">Mycobacterium parmense</name>
    <dbReference type="NCBI Taxonomy" id="185642"/>
    <lineage>
        <taxon>Bacteria</taxon>
        <taxon>Bacillati</taxon>
        <taxon>Actinomycetota</taxon>
        <taxon>Actinomycetes</taxon>
        <taxon>Mycobacteriales</taxon>
        <taxon>Mycobacteriaceae</taxon>
        <taxon>Mycobacterium</taxon>
        <taxon>Mycobacterium simiae complex</taxon>
    </lineage>
</organism>
<keyword evidence="2" id="KW-1185">Reference proteome</keyword>
<accession>A0A7I7YQ52</accession>
<dbReference type="AlphaFoldDB" id="A0A7I7YQ52"/>
<sequence length="56" mass="6188">MLGVGLALPHTLEDHWRTFRAASAGSDEFMLDRLARKLPEAPAERLLVALSTPFDP</sequence>
<protein>
    <submittedName>
        <fullName evidence="1">Uncharacterized protein</fullName>
    </submittedName>
</protein>
<evidence type="ECO:0000313" key="2">
    <source>
        <dbReference type="Proteomes" id="UP000467105"/>
    </source>
</evidence>